<keyword evidence="3" id="KW-1185">Reference proteome</keyword>
<accession>A0A8J2I953</accession>
<dbReference type="OrthoDB" id="3687689at2759"/>
<name>A0A8J2I953_9PLEO</name>
<feature type="region of interest" description="Disordered" evidence="1">
    <location>
        <begin position="303"/>
        <end position="325"/>
    </location>
</feature>
<dbReference type="EMBL" id="CAJRGZ010000027">
    <property type="protein sequence ID" value="CAG5182592.1"/>
    <property type="molecule type" value="Genomic_DNA"/>
</dbReference>
<comment type="caution">
    <text evidence="2">The sequence shown here is derived from an EMBL/GenBank/DDBJ whole genome shotgun (WGS) entry which is preliminary data.</text>
</comment>
<evidence type="ECO:0000256" key="1">
    <source>
        <dbReference type="SAM" id="MobiDB-lite"/>
    </source>
</evidence>
<proteinExistence type="predicted"/>
<organism evidence="2 3">
    <name type="scientific">Alternaria atra</name>
    <dbReference type="NCBI Taxonomy" id="119953"/>
    <lineage>
        <taxon>Eukaryota</taxon>
        <taxon>Fungi</taxon>
        <taxon>Dikarya</taxon>
        <taxon>Ascomycota</taxon>
        <taxon>Pezizomycotina</taxon>
        <taxon>Dothideomycetes</taxon>
        <taxon>Pleosporomycetidae</taxon>
        <taxon>Pleosporales</taxon>
        <taxon>Pleosporineae</taxon>
        <taxon>Pleosporaceae</taxon>
        <taxon>Alternaria</taxon>
        <taxon>Alternaria sect. Ulocladioides</taxon>
    </lineage>
</organism>
<evidence type="ECO:0000313" key="2">
    <source>
        <dbReference type="EMBL" id="CAG5182592.1"/>
    </source>
</evidence>
<protein>
    <submittedName>
        <fullName evidence="2">Uncharacterized protein</fullName>
    </submittedName>
</protein>
<reference evidence="2" key="1">
    <citation type="submission" date="2021-05" db="EMBL/GenBank/DDBJ databases">
        <authorList>
            <person name="Stam R."/>
        </authorList>
    </citation>
    <scope>NUCLEOTIDE SEQUENCE</scope>
    <source>
        <strain evidence="2">CS162</strain>
    </source>
</reference>
<dbReference type="RefSeq" id="XP_043173808.1">
    <property type="nucleotide sequence ID" value="XM_043317873.1"/>
</dbReference>
<gene>
    <name evidence="2" type="ORF">ALTATR162_LOCUS10237</name>
</gene>
<dbReference type="AlphaFoldDB" id="A0A8J2I953"/>
<sequence>MATVSQFSKAGVRLFLQQLQVNPVDVTEWDPTMRLWLLREGFIDFTIYGRRVGSAPRLALMAVSQSALTFLAKHPRAPAIDFTFDVPVVQVRKEQGQTKLIHAKTKMSEAQIRVHEAALVTISQWLTTLCTPTMVPLAGANLPIETCIRFICAHTLRAPEYVQHLTDKFITDASKLALSSQQVTELVKSCRGDDDPLLIGLADKLIGKKLDGQIATTQLDIFLCTAGNELLKKKVEVMEKEMGFQIKDTGSNVRSKVHLEAVASPSQTAWEKDLGRLNENKYDGETDFGTDIVEVDADGWQILPSASGGGTHSERQKTTHRKHSA</sequence>
<dbReference type="Proteomes" id="UP000676310">
    <property type="component" value="Unassembled WGS sequence"/>
</dbReference>
<dbReference type="GeneID" id="67010376"/>
<evidence type="ECO:0000313" key="3">
    <source>
        <dbReference type="Proteomes" id="UP000676310"/>
    </source>
</evidence>